<feature type="domain" description="BPL/LPL catalytic" evidence="1">
    <location>
        <begin position="31"/>
        <end position="232"/>
    </location>
</feature>
<accession>A0A0K2S147</accession>
<sequence>MQIIRETGPESGDILIHHDQTVQMLREVASGQREATLRMYQPNPTVAFGRRDELNPGFADASAACAEHGFEMLVRKVGGHAAAYHQGCLVVDHFQPASDARSGNTLRYELFGSMYAQALREVGVDARMGEIPGEYCPGEYSVHAQLPASAGGGRIKLVGTAQRVVTGGWWFSTGIVVSDSAPLRAVTADVYRALGMDLDPATVGAAQDANPELLMEDLEDAIVEVYAQNGFC</sequence>
<organism evidence="2">
    <name type="scientific">Rothia mucilaginosa</name>
    <dbReference type="NCBI Taxonomy" id="43675"/>
    <lineage>
        <taxon>Bacteria</taxon>
        <taxon>Bacillati</taxon>
        <taxon>Actinomycetota</taxon>
        <taxon>Actinomycetes</taxon>
        <taxon>Micrococcales</taxon>
        <taxon>Micrococcaceae</taxon>
        <taxon>Rothia</taxon>
    </lineage>
</organism>
<dbReference type="Pfam" id="PF21948">
    <property type="entry name" value="LplA-B_cat"/>
    <property type="match status" value="1"/>
</dbReference>
<dbReference type="Gene3D" id="3.30.930.10">
    <property type="entry name" value="Bira Bifunctional Protein, Domain 2"/>
    <property type="match status" value="1"/>
</dbReference>
<dbReference type="EMBL" id="AP014938">
    <property type="protein sequence ID" value="BAS20808.1"/>
    <property type="molecule type" value="Genomic_DNA"/>
</dbReference>
<evidence type="ECO:0000313" key="3">
    <source>
        <dbReference type="Proteomes" id="UP000066203"/>
    </source>
</evidence>
<dbReference type="PROSITE" id="PS51733">
    <property type="entry name" value="BPL_LPL_CATALYTIC"/>
    <property type="match status" value="1"/>
</dbReference>
<dbReference type="AlphaFoldDB" id="A0A0K2S147"/>
<evidence type="ECO:0000313" key="2">
    <source>
        <dbReference type="EMBL" id="BAS20808.1"/>
    </source>
</evidence>
<name>A0A0K2S147_9MICC</name>
<dbReference type="InterPro" id="IPR004143">
    <property type="entry name" value="BPL_LPL_catalytic"/>
</dbReference>
<reference evidence="3" key="1">
    <citation type="submission" date="2015-08" db="EMBL/GenBank/DDBJ databases">
        <title>Complete genome sequence of Rothia mucilaginosa strain NUM-Rm6536.</title>
        <authorList>
            <person name="Nambu T."/>
        </authorList>
    </citation>
    <scope>NUCLEOTIDE SEQUENCE [LARGE SCALE GENOMIC DNA]</scope>
    <source>
        <strain evidence="3">NUM-Rm6536</strain>
    </source>
</reference>
<dbReference type="GO" id="GO:0016874">
    <property type="term" value="F:ligase activity"/>
    <property type="evidence" value="ECO:0007669"/>
    <property type="project" value="UniProtKB-KW"/>
</dbReference>
<dbReference type="Proteomes" id="UP000066203">
    <property type="component" value="Chromosome"/>
</dbReference>
<dbReference type="SUPFAM" id="SSF55681">
    <property type="entry name" value="Class II aaRS and biotin synthetases"/>
    <property type="match status" value="1"/>
</dbReference>
<proteinExistence type="predicted"/>
<protein>
    <submittedName>
        <fullName evidence="2">Lipoate-protein ligase A</fullName>
    </submittedName>
</protein>
<dbReference type="RefSeq" id="WP_060824712.1">
    <property type="nucleotide sequence ID" value="NZ_AP014938.1"/>
</dbReference>
<keyword evidence="2" id="KW-0436">Ligase</keyword>
<dbReference type="PATRIC" id="fig|43675.28.peg.1597"/>
<dbReference type="InterPro" id="IPR045864">
    <property type="entry name" value="aa-tRNA-synth_II/BPL/LPL"/>
</dbReference>
<gene>
    <name evidence="2" type="ORF">RM6536_1561</name>
</gene>
<evidence type="ECO:0000259" key="1">
    <source>
        <dbReference type="PROSITE" id="PS51733"/>
    </source>
</evidence>